<sequence length="103" mass="11510">MMLTMLNDAYIYNINNNTNINSDNKKTNTVVLAKKEMDSENSEIQDQVDESTKVDAVESQSDQIETASDNQPSLHELIAAVACLRILNPITILPLQRACLWSV</sequence>
<organism evidence="1 2">
    <name type="scientific">Bartonella callosciuri</name>
    <dbReference type="NCBI Taxonomy" id="686223"/>
    <lineage>
        <taxon>Bacteria</taxon>
        <taxon>Pseudomonadati</taxon>
        <taxon>Pseudomonadota</taxon>
        <taxon>Alphaproteobacteria</taxon>
        <taxon>Hyphomicrobiales</taxon>
        <taxon>Bartonellaceae</taxon>
        <taxon>Bartonella</taxon>
    </lineage>
</organism>
<gene>
    <name evidence="1" type="ORF">HNQ69_001220</name>
</gene>
<protein>
    <submittedName>
        <fullName evidence="1">Cbb3-type cytochrome oxidase cytochrome c subunit</fullName>
    </submittedName>
</protein>
<proteinExistence type="predicted"/>
<evidence type="ECO:0000313" key="1">
    <source>
        <dbReference type="EMBL" id="MBB5074086.1"/>
    </source>
</evidence>
<reference evidence="1 2" key="1">
    <citation type="submission" date="2020-08" db="EMBL/GenBank/DDBJ databases">
        <title>Genomic Encyclopedia of Type Strains, Phase IV (KMG-IV): sequencing the most valuable type-strain genomes for metagenomic binning, comparative biology and taxonomic classification.</title>
        <authorList>
            <person name="Goeker M."/>
        </authorList>
    </citation>
    <scope>NUCLEOTIDE SEQUENCE [LARGE SCALE GENOMIC DNA]</scope>
    <source>
        <strain evidence="1 2">DSM 28538</strain>
    </source>
</reference>
<dbReference type="Proteomes" id="UP000561417">
    <property type="component" value="Unassembled WGS sequence"/>
</dbReference>
<keyword evidence="2" id="KW-1185">Reference proteome</keyword>
<comment type="caution">
    <text evidence="1">The sequence shown here is derived from an EMBL/GenBank/DDBJ whole genome shotgun (WGS) entry which is preliminary data.</text>
</comment>
<dbReference type="AlphaFoldDB" id="A0A840NN01"/>
<name>A0A840NN01_9HYPH</name>
<dbReference type="EMBL" id="JACHIM010000005">
    <property type="protein sequence ID" value="MBB5074086.1"/>
    <property type="molecule type" value="Genomic_DNA"/>
</dbReference>
<accession>A0A840NN01</accession>
<evidence type="ECO:0000313" key="2">
    <source>
        <dbReference type="Proteomes" id="UP000561417"/>
    </source>
</evidence>